<dbReference type="InterPro" id="IPR001849">
    <property type="entry name" value="PH_domain"/>
</dbReference>
<dbReference type="InterPro" id="IPR057836">
    <property type="entry name" value="EF-hand_SWAP70_N"/>
</dbReference>
<feature type="compositionally biased region" description="Basic and acidic residues" evidence="1">
    <location>
        <begin position="120"/>
        <end position="129"/>
    </location>
</feature>
<proteinExistence type="predicted"/>
<protein>
    <recommendedName>
        <fullName evidence="2">PH domain-containing protein</fullName>
    </recommendedName>
</protein>
<feature type="compositionally biased region" description="Basic and acidic residues" evidence="1">
    <location>
        <begin position="373"/>
        <end position="383"/>
    </location>
</feature>
<keyword evidence="4" id="KW-1185">Reference proteome</keyword>
<evidence type="ECO:0000313" key="4">
    <source>
        <dbReference type="Proteomes" id="UP001283361"/>
    </source>
</evidence>
<feature type="compositionally biased region" description="Gly residues" evidence="1">
    <location>
        <begin position="133"/>
        <end position="143"/>
    </location>
</feature>
<dbReference type="GO" id="GO:0005737">
    <property type="term" value="C:cytoplasm"/>
    <property type="evidence" value="ECO:0007669"/>
    <property type="project" value="TreeGrafter"/>
</dbReference>
<feature type="domain" description="PH" evidence="2">
    <location>
        <begin position="257"/>
        <end position="354"/>
    </location>
</feature>
<dbReference type="Proteomes" id="UP001283361">
    <property type="component" value="Unassembled WGS sequence"/>
</dbReference>
<feature type="region of interest" description="Disordered" evidence="1">
    <location>
        <begin position="364"/>
        <end position="383"/>
    </location>
</feature>
<dbReference type="GO" id="GO:0005634">
    <property type="term" value="C:nucleus"/>
    <property type="evidence" value="ECO:0007669"/>
    <property type="project" value="TreeGrafter"/>
</dbReference>
<dbReference type="Pfam" id="PF25530">
    <property type="entry name" value="EF-hand_SWAP70_N"/>
    <property type="match status" value="1"/>
</dbReference>
<feature type="region of interest" description="Disordered" evidence="1">
    <location>
        <begin position="599"/>
        <end position="704"/>
    </location>
</feature>
<dbReference type="InterPro" id="IPR011993">
    <property type="entry name" value="PH-like_dom_sf"/>
</dbReference>
<dbReference type="AlphaFoldDB" id="A0AAE1CER2"/>
<gene>
    <name evidence="3" type="ORF">RRG08_039043</name>
</gene>
<dbReference type="PANTHER" id="PTHR14383:SF5">
    <property type="entry name" value="RUN DOMAIN-CONTAINING PROTEIN"/>
    <property type="match status" value="1"/>
</dbReference>
<feature type="compositionally biased region" description="Basic and acidic residues" evidence="1">
    <location>
        <begin position="599"/>
        <end position="633"/>
    </location>
</feature>
<feature type="region of interest" description="Disordered" evidence="1">
    <location>
        <begin position="113"/>
        <end position="147"/>
    </location>
</feature>
<dbReference type="PROSITE" id="PS50003">
    <property type="entry name" value="PH_DOMAIN"/>
    <property type="match status" value="1"/>
</dbReference>
<sequence>MEYEEVEKSLWHAFDVLDKSAQAQNTRTSQVHKTKLKVFTNNLGQILGVPHAETIWDKIPEDRVDFDRFLTILNSNLLVGLNKLGDADATVKAQIDELCWMLCEKSYRQRITSFGGTDAPPREEGDKTQAETGGSGESNGAGQKGINSTFSKTDSFKLWKIFNFLCERGEHGKVLQPLRSDIEEAERIAAEICLSIGLPTPKPKISERKNVGCDDTSFLVDFADFVTIVVDQVKQSEEDLTVISPGITEVYSHIVADVVHKGYMVKFGNKLTTWKERWFVLTASALRYFVSSEERDLRGTIILCPECSTQNFPDKPGAKHFRFKLITPNKQYELSAPSLKAKNEWLSDFKKVIAAIGTSKESLQKQALKKRQKEREERRRLTAEEELARCAEREKLLEREKQLEEERQQKKNALDQIEETEQRLQLERQKRAEEEEKRRQETNQLLEEKKKEIEDEKLRFAQIEARLQAEREALVSQGKEALEAEREKREEAEARLKEEEAQLEAERKRLKEVEEERANLQQMVEDERALKRDEEIVRNLQSKILEEEFAKREELERLQAEQGQQLLKEQMSRQELEAAHRAQEEALLNAQAQLEALTMERKEADKNLQEAAEKLRSAEMERQKIEERMKLKEMTSASKLAKPLGVREPDPFITHRGRGAFTEADFCRSPGPVNGTRYNFNHSDQSGQSDFSESDGERSSPAAV</sequence>
<reference evidence="3" key="1">
    <citation type="journal article" date="2023" name="G3 (Bethesda)">
        <title>A reference genome for the long-term kleptoplast-retaining sea slug Elysia crispata morphotype clarki.</title>
        <authorList>
            <person name="Eastman K.E."/>
            <person name="Pendleton A.L."/>
            <person name="Shaikh M.A."/>
            <person name="Suttiyut T."/>
            <person name="Ogas R."/>
            <person name="Tomko P."/>
            <person name="Gavelis G."/>
            <person name="Widhalm J.R."/>
            <person name="Wisecaver J.H."/>
        </authorList>
    </citation>
    <scope>NUCLEOTIDE SEQUENCE</scope>
    <source>
        <strain evidence="3">ECLA1</strain>
    </source>
</reference>
<dbReference type="FunFam" id="2.30.29.30:FF:000286">
    <property type="entry name" value="PH-protein kinase domain containing protein"/>
    <property type="match status" value="1"/>
</dbReference>
<dbReference type="EMBL" id="JAWDGP010008103">
    <property type="protein sequence ID" value="KAK3691185.1"/>
    <property type="molecule type" value="Genomic_DNA"/>
</dbReference>
<dbReference type="SUPFAM" id="SSF50729">
    <property type="entry name" value="PH domain-like"/>
    <property type="match status" value="1"/>
</dbReference>
<evidence type="ECO:0000256" key="1">
    <source>
        <dbReference type="SAM" id="MobiDB-lite"/>
    </source>
</evidence>
<evidence type="ECO:0000259" key="2">
    <source>
        <dbReference type="PROSITE" id="PS50003"/>
    </source>
</evidence>
<comment type="caution">
    <text evidence="3">The sequence shown here is derived from an EMBL/GenBank/DDBJ whole genome shotgun (WGS) entry which is preliminary data.</text>
</comment>
<dbReference type="Pfam" id="PF00169">
    <property type="entry name" value="PH"/>
    <property type="match status" value="1"/>
</dbReference>
<evidence type="ECO:0000313" key="3">
    <source>
        <dbReference type="EMBL" id="KAK3691185.1"/>
    </source>
</evidence>
<name>A0AAE1CER2_9GAST</name>
<dbReference type="PANTHER" id="PTHR14383">
    <property type="entry name" value="SWAP-70 RECOMBINASE"/>
    <property type="match status" value="1"/>
</dbReference>
<feature type="compositionally biased region" description="Polar residues" evidence="1">
    <location>
        <begin position="676"/>
        <end position="691"/>
    </location>
</feature>
<organism evidence="3 4">
    <name type="scientific">Elysia crispata</name>
    <name type="common">lettuce slug</name>
    <dbReference type="NCBI Taxonomy" id="231223"/>
    <lineage>
        <taxon>Eukaryota</taxon>
        <taxon>Metazoa</taxon>
        <taxon>Spiralia</taxon>
        <taxon>Lophotrochozoa</taxon>
        <taxon>Mollusca</taxon>
        <taxon>Gastropoda</taxon>
        <taxon>Heterobranchia</taxon>
        <taxon>Euthyneura</taxon>
        <taxon>Panpulmonata</taxon>
        <taxon>Sacoglossa</taxon>
        <taxon>Placobranchoidea</taxon>
        <taxon>Plakobranchidae</taxon>
        <taxon>Elysia</taxon>
    </lineage>
</organism>
<accession>A0AAE1CER2</accession>
<dbReference type="Gene3D" id="2.30.29.30">
    <property type="entry name" value="Pleckstrin-homology domain (PH domain)/Phosphotyrosine-binding domain (PTB)"/>
    <property type="match status" value="1"/>
</dbReference>
<dbReference type="SMART" id="SM00233">
    <property type="entry name" value="PH"/>
    <property type="match status" value="1"/>
</dbReference>